<gene>
    <name evidence="2" type="ORF">XELAEV_18035190mg</name>
</gene>
<dbReference type="EMBL" id="CM004478">
    <property type="protein sequence ID" value="OCT72218.1"/>
    <property type="molecule type" value="Genomic_DNA"/>
</dbReference>
<accession>A0A974CFA3</accession>
<dbReference type="Proteomes" id="UP000694892">
    <property type="component" value="Chromosome 7L"/>
</dbReference>
<proteinExistence type="predicted"/>
<evidence type="ECO:0000313" key="3">
    <source>
        <dbReference type="Proteomes" id="UP000694892"/>
    </source>
</evidence>
<sequence>MHHYEWDFPEKRNRDKEKRTYRELGEEYGTPHKKRKTFGSENKEREGGKKSHTHRTNEKNVDPVLGVYNLTTKTLEPDQVKFNKHILIHINLSENSASKISRTNHTQANNLHEYTHTTLKPKSTFNPTHVNSHFINIFRDLVLEDLDTLNLKKYNKPNLTKGEQKALKDLKNDKTIIIKPADKGGGIVIITKEYYMNKIKGQLSDTTTYKKLRKNPTNEYKLLDKAKNKGILNKKEHEYLKKDVVLLPSYLKDTIDTINFINDITWKEHYIIGTCDVTSLYTIIDHQLGLTAVNHFLMQDTTIVNTQREFILQGIQFILNNNYFCFEGDYYLQTKGTAMGTRFAPSYANLFMGYWEKHQVHPSMNQNMGLIAWKRYIDDCIFIWQGLEEDLTRFLLNINDFNIQLTSNIGKERVNFLDLVISVDGNKLIIKNPRILYKKPQTLKQILVPSCIPIENKNINTDNKGFYPCKNCKACKTCKNN</sequence>
<feature type="region of interest" description="Disordered" evidence="1">
    <location>
        <begin position="1"/>
        <end position="59"/>
    </location>
</feature>
<evidence type="ECO:0000256" key="1">
    <source>
        <dbReference type="SAM" id="MobiDB-lite"/>
    </source>
</evidence>
<protein>
    <recommendedName>
        <fullName evidence="4">Reverse transcriptase domain-containing protein</fullName>
    </recommendedName>
</protein>
<dbReference type="AlphaFoldDB" id="A0A974CFA3"/>
<evidence type="ECO:0008006" key="4">
    <source>
        <dbReference type="Google" id="ProtNLM"/>
    </source>
</evidence>
<reference evidence="3" key="1">
    <citation type="journal article" date="2016" name="Nature">
        <title>Genome evolution in the allotetraploid frog Xenopus laevis.</title>
        <authorList>
            <person name="Session A.M."/>
            <person name="Uno Y."/>
            <person name="Kwon T."/>
            <person name="Chapman J.A."/>
            <person name="Toyoda A."/>
            <person name="Takahashi S."/>
            <person name="Fukui A."/>
            <person name="Hikosaka A."/>
            <person name="Suzuki A."/>
            <person name="Kondo M."/>
            <person name="van Heeringen S.J."/>
            <person name="Quigley I."/>
            <person name="Heinz S."/>
            <person name="Ogino H."/>
            <person name="Ochi H."/>
            <person name="Hellsten U."/>
            <person name="Lyons J.B."/>
            <person name="Simakov O."/>
            <person name="Putnam N."/>
            <person name="Stites J."/>
            <person name="Kuroki Y."/>
            <person name="Tanaka T."/>
            <person name="Michiue T."/>
            <person name="Watanabe M."/>
            <person name="Bogdanovic O."/>
            <person name="Lister R."/>
            <person name="Georgiou G."/>
            <person name="Paranjpe S.S."/>
            <person name="van Kruijsbergen I."/>
            <person name="Shu S."/>
            <person name="Carlson J."/>
            <person name="Kinoshita T."/>
            <person name="Ohta Y."/>
            <person name="Mawaribuchi S."/>
            <person name="Jenkins J."/>
            <person name="Grimwood J."/>
            <person name="Schmutz J."/>
            <person name="Mitros T."/>
            <person name="Mozaffari S.V."/>
            <person name="Suzuki Y."/>
            <person name="Haramoto Y."/>
            <person name="Yamamoto T.S."/>
            <person name="Takagi C."/>
            <person name="Heald R."/>
            <person name="Miller K."/>
            <person name="Haudenschild C."/>
            <person name="Kitzman J."/>
            <person name="Nakayama T."/>
            <person name="Izutsu Y."/>
            <person name="Robert J."/>
            <person name="Fortriede J."/>
            <person name="Burns K."/>
            <person name="Lotay V."/>
            <person name="Karimi K."/>
            <person name="Yasuoka Y."/>
            <person name="Dichmann D.S."/>
            <person name="Flajnik M.F."/>
            <person name="Houston D.W."/>
            <person name="Shendure J."/>
            <person name="DuPasquier L."/>
            <person name="Vize P.D."/>
            <person name="Zorn A.M."/>
            <person name="Ito M."/>
            <person name="Marcotte E.M."/>
            <person name="Wallingford J.B."/>
            <person name="Ito Y."/>
            <person name="Asashima M."/>
            <person name="Ueno N."/>
            <person name="Matsuda Y."/>
            <person name="Veenstra G.J."/>
            <person name="Fujiyama A."/>
            <person name="Harland R.M."/>
            <person name="Taira M."/>
            <person name="Rokhsar D.S."/>
        </authorList>
    </citation>
    <scope>NUCLEOTIDE SEQUENCE [LARGE SCALE GENOMIC DNA]</scope>
    <source>
        <strain evidence="3">J</strain>
    </source>
</reference>
<feature type="compositionally biased region" description="Basic and acidic residues" evidence="1">
    <location>
        <begin position="1"/>
        <end position="25"/>
    </location>
</feature>
<name>A0A974CFA3_XENLA</name>
<organism evidence="2 3">
    <name type="scientific">Xenopus laevis</name>
    <name type="common">African clawed frog</name>
    <dbReference type="NCBI Taxonomy" id="8355"/>
    <lineage>
        <taxon>Eukaryota</taxon>
        <taxon>Metazoa</taxon>
        <taxon>Chordata</taxon>
        <taxon>Craniata</taxon>
        <taxon>Vertebrata</taxon>
        <taxon>Euteleostomi</taxon>
        <taxon>Amphibia</taxon>
        <taxon>Batrachia</taxon>
        <taxon>Anura</taxon>
        <taxon>Pipoidea</taxon>
        <taxon>Pipidae</taxon>
        <taxon>Xenopodinae</taxon>
        <taxon>Xenopus</taxon>
        <taxon>Xenopus</taxon>
    </lineage>
</organism>
<feature type="compositionally biased region" description="Basic and acidic residues" evidence="1">
    <location>
        <begin position="41"/>
        <end position="59"/>
    </location>
</feature>
<dbReference type="PANTHER" id="PTHR21301:SF13">
    <property type="match status" value="1"/>
</dbReference>
<dbReference type="PANTHER" id="PTHR21301">
    <property type="entry name" value="REVERSE TRANSCRIPTASE"/>
    <property type="match status" value="1"/>
</dbReference>
<evidence type="ECO:0000313" key="2">
    <source>
        <dbReference type="EMBL" id="OCT72218.1"/>
    </source>
</evidence>